<protein>
    <recommendedName>
        <fullName evidence="3">UDP-glycosyltransferase</fullName>
    </recommendedName>
</protein>
<dbReference type="EMBL" id="SBKN01000006">
    <property type="protein sequence ID" value="RXR21858.1"/>
    <property type="molecule type" value="Genomic_DNA"/>
</dbReference>
<name>A0A4Q1K7R1_9FLAO</name>
<dbReference type="OrthoDB" id="913551at2"/>
<dbReference type="SUPFAM" id="SSF53756">
    <property type="entry name" value="UDP-Glycosyltransferase/glycogen phosphorylase"/>
    <property type="match status" value="1"/>
</dbReference>
<evidence type="ECO:0000313" key="2">
    <source>
        <dbReference type="Proteomes" id="UP000289857"/>
    </source>
</evidence>
<evidence type="ECO:0000313" key="1">
    <source>
        <dbReference type="EMBL" id="RXR21858.1"/>
    </source>
</evidence>
<dbReference type="InterPro" id="IPR043148">
    <property type="entry name" value="TagF_C"/>
</dbReference>
<reference evidence="2" key="1">
    <citation type="submission" date="2019-01" db="EMBL/GenBank/DDBJ databases">
        <title>Cytophagaceae bacterium strain CAR-16.</title>
        <authorList>
            <person name="Chen W.-M."/>
        </authorList>
    </citation>
    <scope>NUCLEOTIDE SEQUENCE [LARGE SCALE GENOMIC DNA]</scope>
    <source>
        <strain evidence="2">WWJ-16</strain>
    </source>
</reference>
<dbReference type="Gene3D" id="3.40.50.12580">
    <property type="match status" value="1"/>
</dbReference>
<evidence type="ECO:0008006" key="3">
    <source>
        <dbReference type="Google" id="ProtNLM"/>
    </source>
</evidence>
<gene>
    <name evidence="1" type="ORF">EQG61_10260</name>
</gene>
<dbReference type="AlphaFoldDB" id="A0A4Q1K7R1"/>
<organism evidence="1 2">
    <name type="scientific">Flavobacterium stagni</name>
    <dbReference type="NCBI Taxonomy" id="2506421"/>
    <lineage>
        <taxon>Bacteria</taxon>
        <taxon>Pseudomonadati</taxon>
        <taxon>Bacteroidota</taxon>
        <taxon>Flavobacteriia</taxon>
        <taxon>Flavobacteriales</taxon>
        <taxon>Flavobacteriaceae</taxon>
        <taxon>Flavobacterium</taxon>
    </lineage>
</organism>
<comment type="caution">
    <text evidence="1">The sequence shown here is derived from an EMBL/GenBank/DDBJ whole genome shotgun (WGS) entry which is preliminary data.</text>
</comment>
<proteinExistence type="predicted"/>
<keyword evidence="2" id="KW-1185">Reference proteome</keyword>
<dbReference type="Proteomes" id="UP000289857">
    <property type="component" value="Unassembled WGS sequence"/>
</dbReference>
<sequence length="464" mass="53709">MKKLGIVITDGVGYRNFIMSNFMQEAVQQFDQIIIYSGLPASIYALEQYPQVTVHELEVYHEGHVSFIFRKWKEIAHMEKSKSNFGMSDNNRTNYPKTNSLKNLVVKFFYVLSRIYSSNGTILFAEKLQFLAFSKNKITQSYIQLLKKDQPDLVFFTHQRPSYLAPFLYAAQRVKIPTCSFIFSWDNLASKGRMLGTFDYFLVWSQLMKDELLQFYPNTNPEGVKIVGTPQFEPYFLPHYQTEREAFLKRFQLDPAKKIICFSCADKSIGGNDPLIIKTIAEAIRNGKLEQEAQLLVRTSPAEEPSRFEAIRSAYPEIIWNNPKWIQTRSSHDQMWSQRIPSEEDIFDLRAIIEHSDINVNMLSTMSLDFMLFGKPVINTVFGTETNGLYNDSRFLKYAHIKTVLDCKATRIATQESELIAALNTYLVHPQTDAKERQQLIEIEVCTPLAGISNRMAQQLYEWC</sequence>
<dbReference type="RefSeq" id="WP_129461832.1">
    <property type="nucleotide sequence ID" value="NZ_SBKN01000006.1"/>
</dbReference>
<accession>A0A4Q1K7R1</accession>